<feature type="coiled-coil region" evidence="1">
    <location>
        <begin position="490"/>
        <end position="552"/>
    </location>
</feature>
<keyword evidence="3" id="KW-0812">Transmembrane</keyword>
<dbReference type="EMBL" id="CM017634">
    <property type="protein sequence ID" value="TYH37774.1"/>
    <property type="molecule type" value="Genomic_DNA"/>
</dbReference>
<keyword evidence="6" id="KW-1185">Reference proteome</keyword>
<evidence type="ECO:0000256" key="3">
    <source>
        <dbReference type="SAM" id="Phobius"/>
    </source>
</evidence>
<evidence type="ECO:0000313" key="5">
    <source>
        <dbReference type="EMBL" id="TYH37774.1"/>
    </source>
</evidence>
<sequence>MDADILHEEGVSGDEFNSMELEAGSSRADILDGISSGGEVNEEFGRANEILTRVELDLACSSEKLVNLSVLTMHLATRETDFESFMSEKDNMQVESMEKALEFDLLSGILDSEVKELNKFMEHLETYIISSREAISSFKHLGETFFKMEEKLLDSEESLKQSRNQVSEIKMQAADFHRILSCLHGNENSDRLSSGNTKIKMQTIEQQRHILRMLEKSLAREIDLEKKFAESRQIEEELKPRIYTLEEGIVSMEEEMMDVSERLFEAQNAAVVFMGISKELLGRLQLAQFNLNNSTHRETELRSKLEESTVKLKAKESALRTLQSSDTRLSDFVQAQVDTLKEKLTEVEKKFILADSEAFTMREKADSLEKQLKESELNLSNAKASLDESREQHDALYSLINTLENDTADLKAKLFETEKRAHNAESKCKLIVETNTELIEELSLLKGQDLTSEKVEFLEMQLKESEIRLLNAVASAEASQEKQNMLYSTIGDMENLIEDLKLKVSKAENRADSAEDKCIILSETNAELSEELRFLRGRLGCLEASLNQAEEMKMATARDIGIRTQLIANLLMQLGMERERLHQQISGLATENKVLIVKLKETYKDHSIVQSHENKGNVKDFLFSKQDSTAASARETKEEITKSPVGGSELDKTTESVGESEVKPTDGTSQYETVRTIDARLLSFKHISLALLVLLASTAAAYYFQKQKSPFY</sequence>
<evidence type="ECO:0000256" key="1">
    <source>
        <dbReference type="SAM" id="Coils"/>
    </source>
</evidence>
<dbReference type="SUPFAM" id="SSF57997">
    <property type="entry name" value="Tropomyosin"/>
    <property type="match status" value="1"/>
</dbReference>
<dbReference type="Proteomes" id="UP000322667">
    <property type="component" value="Chromosome D12"/>
</dbReference>
<protein>
    <recommendedName>
        <fullName evidence="4">WIT1/2 N-terminal helical bundle domain-containing protein</fullName>
    </recommendedName>
</protein>
<feature type="compositionally biased region" description="Basic and acidic residues" evidence="2">
    <location>
        <begin position="649"/>
        <end position="664"/>
    </location>
</feature>
<name>A0A5D2I5B3_GOSTO</name>
<feature type="transmembrane region" description="Helical" evidence="3">
    <location>
        <begin position="686"/>
        <end position="704"/>
    </location>
</feature>
<reference evidence="5 6" key="1">
    <citation type="submission" date="2019-07" db="EMBL/GenBank/DDBJ databases">
        <title>WGS assembly of Gossypium tomentosum.</title>
        <authorList>
            <person name="Chen Z.J."/>
            <person name="Sreedasyam A."/>
            <person name="Ando A."/>
            <person name="Song Q."/>
            <person name="De L."/>
            <person name="Hulse-Kemp A."/>
            <person name="Ding M."/>
            <person name="Ye W."/>
            <person name="Kirkbride R."/>
            <person name="Jenkins J."/>
            <person name="Plott C."/>
            <person name="Lovell J."/>
            <person name="Lin Y.-M."/>
            <person name="Vaughn R."/>
            <person name="Liu B."/>
            <person name="Li W."/>
            <person name="Simpson S."/>
            <person name="Scheffler B."/>
            <person name="Saski C."/>
            <person name="Grover C."/>
            <person name="Hu G."/>
            <person name="Conover J."/>
            <person name="Carlson J."/>
            <person name="Shu S."/>
            <person name="Boston L."/>
            <person name="Williams M."/>
            <person name="Peterson D."/>
            <person name="Mcgee K."/>
            <person name="Jones D."/>
            <person name="Wendel J."/>
            <person name="Stelly D."/>
            <person name="Grimwood J."/>
            <person name="Schmutz J."/>
        </authorList>
    </citation>
    <scope>NUCLEOTIDE SEQUENCE [LARGE SCALE GENOMIC DNA]</scope>
    <source>
        <strain evidence="5">7179.01</strain>
    </source>
</reference>
<gene>
    <name evidence="5" type="ORF">ES332_D12G063800v1</name>
</gene>
<keyword evidence="3" id="KW-0472">Membrane</keyword>
<proteinExistence type="predicted"/>
<evidence type="ECO:0000259" key="4">
    <source>
        <dbReference type="Pfam" id="PF26581"/>
    </source>
</evidence>
<accession>A0A5D2I5B3</accession>
<evidence type="ECO:0000256" key="2">
    <source>
        <dbReference type="SAM" id="MobiDB-lite"/>
    </source>
</evidence>
<keyword evidence="3" id="KW-1133">Transmembrane helix</keyword>
<feature type="domain" description="WIT1/2 N-terminal helical bundle" evidence="4">
    <location>
        <begin position="45"/>
        <end position="182"/>
    </location>
</feature>
<dbReference type="AlphaFoldDB" id="A0A5D2I5B3"/>
<dbReference type="InterPro" id="IPR039976">
    <property type="entry name" value="WIT1/WIT2"/>
</dbReference>
<dbReference type="Pfam" id="PF26581">
    <property type="entry name" value="WIT1_2_N"/>
    <property type="match status" value="1"/>
</dbReference>
<feature type="region of interest" description="Disordered" evidence="2">
    <location>
        <begin position="632"/>
        <end position="667"/>
    </location>
</feature>
<evidence type="ECO:0000313" key="6">
    <source>
        <dbReference type="Proteomes" id="UP000322667"/>
    </source>
</evidence>
<dbReference type="PANTHER" id="PTHR35705">
    <property type="entry name" value="WPP DOMAIN-INTERACTING TAIL-ANCHORED PROTEIN 1"/>
    <property type="match status" value="1"/>
</dbReference>
<dbReference type="InterPro" id="IPR058610">
    <property type="entry name" value="WIT1_2_N"/>
</dbReference>
<dbReference type="PANTHER" id="PTHR35705:SF1">
    <property type="entry name" value="WPP DOMAIN-INTERACTING TAIL-ANCHORED PROTEIN 1"/>
    <property type="match status" value="1"/>
</dbReference>
<organism evidence="5 6">
    <name type="scientific">Gossypium tomentosum</name>
    <name type="common">Hawaiian cotton</name>
    <name type="synonym">Gossypium sandvicense</name>
    <dbReference type="NCBI Taxonomy" id="34277"/>
    <lineage>
        <taxon>Eukaryota</taxon>
        <taxon>Viridiplantae</taxon>
        <taxon>Streptophyta</taxon>
        <taxon>Embryophyta</taxon>
        <taxon>Tracheophyta</taxon>
        <taxon>Spermatophyta</taxon>
        <taxon>Magnoliopsida</taxon>
        <taxon>eudicotyledons</taxon>
        <taxon>Gunneridae</taxon>
        <taxon>Pentapetalae</taxon>
        <taxon>rosids</taxon>
        <taxon>malvids</taxon>
        <taxon>Malvales</taxon>
        <taxon>Malvaceae</taxon>
        <taxon>Malvoideae</taxon>
        <taxon>Gossypium</taxon>
    </lineage>
</organism>
<feature type="coiled-coil region" evidence="1">
    <location>
        <begin position="330"/>
        <end position="420"/>
    </location>
</feature>
<keyword evidence="1" id="KW-0175">Coiled coil</keyword>